<organism evidence="4 5">
    <name type="scientific">Smittium megazygosporum</name>
    <dbReference type="NCBI Taxonomy" id="133381"/>
    <lineage>
        <taxon>Eukaryota</taxon>
        <taxon>Fungi</taxon>
        <taxon>Fungi incertae sedis</taxon>
        <taxon>Zoopagomycota</taxon>
        <taxon>Kickxellomycotina</taxon>
        <taxon>Harpellomycetes</taxon>
        <taxon>Harpellales</taxon>
        <taxon>Legeriomycetaceae</taxon>
        <taxon>Smittium</taxon>
    </lineage>
</organism>
<dbReference type="SUPFAM" id="SSF49493">
    <property type="entry name" value="HSP40/DnaJ peptide-binding domain"/>
    <property type="match status" value="2"/>
</dbReference>
<dbReference type="OrthoDB" id="10250354at2759"/>
<feature type="region of interest" description="Disordered" evidence="2">
    <location>
        <begin position="73"/>
        <end position="95"/>
    </location>
</feature>
<dbReference type="PANTHER" id="PTHR24078">
    <property type="entry name" value="DNAJ HOMOLOG SUBFAMILY C MEMBER"/>
    <property type="match status" value="1"/>
</dbReference>
<dbReference type="InterPro" id="IPR001623">
    <property type="entry name" value="DnaJ_domain"/>
</dbReference>
<protein>
    <recommendedName>
        <fullName evidence="3">J domain-containing protein</fullName>
    </recommendedName>
</protein>
<dbReference type="Pfam" id="PF01556">
    <property type="entry name" value="DnaJ_C"/>
    <property type="match status" value="1"/>
</dbReference>
<dbReference type="PRINTS" id="PR00625">
    <property type="entry name" value="JDOMAIN"/>
</dbReference>
<evidence type="ECO:0000256" key="2">
    <source>
        <dbReference type="SAM" id="MobiDB-lite"/>
    </source>
</evidence>
<evidence type="ECO:0000313" key="5">
    <source>
        <dbReference type="Proteomes" id="UP000245609"/>
    </source>
</evidence>
<dbReference type="GO" id="GO:0006457">
    <property type="term" value="P:protein folding"/>
    <property type="evidence" value="ECO:0007669"/>
    <property type="project" value="InterPro"/>
</dbReference>
<keyword evidence="1" id="KW-0143">Chaperone</keyword>
<dbReference type="SMART" id="SM00271">
    <property type="entry name" value="DnaJ"/>
    <property type="match status" value="1"/>
</dbReference>
<dbReference type="CDD" id="cd10747">
    <property type="entry name" value="DnaJ_C"/>
    <property type="match status" value="1"/>
</dbReference>
<dbReference type="PROSITE" id="PS50076">
    <property type="entry name" value="DNAJ_2"/>
    <property type="match status" value="1"/>
</dbReference>
<gene>
    <name evidence="4" type="ORF">BB560_000113</name>
</gene>
<dbReference type="InterPro" id="IPR018253">
    <property type="entry name" value="DnaJ_domain_CS"/>
</dbReference>
<accession>A0A2T9ZLD7</accession>
<dbReference type="Proteomes" id="UP000245609">
    <property type="component" value="Unassembled WGS sequence"/>
</dbReference>
<comment type="caution">
    <text evidence="4">The sequence shown here is derived from an EMBL/GenBank/DDBJ whole genome shotgun (WGS) entry which is preliminary data.</text>
</comment>
<dbReference type="Gene3D" id="2.60.260.20">
    <property type="entry name" value="Urease metallochaperone UreE, N-terminal domain"/>
    <property type="match status" value="2"/>
</dbReference>
<evidence type="ECO:0000259" key="3">
    <source>
        <dbReference type="PROSITE" id="PS50076"/>
    </source>
</evidence>
<dbReference type="PANTHER" id="PTHR24078:SF553">
    <property type="entry name" value="DNAJ HOMOLOG SUBFAMILY B MEMBER 5"/>
    <property type="match status" value="1"/>
</dbReference>
<dbReference type="InterPro" id="IPR002939">
    <property type="entry name" value="DnaJ_C"/>
</dbReference>
<feature type="domain" description="J" evidence="3">
    <location>
        <begin position="4"/>
        <end position="71"/>
    </location>
</feature>
<dbReference type="GO" id="GO:0051082">
    <property type="term" value="F:unfolded protein binding"/>
    <property type="evidence" value="ECO:0007669"/>
    <property type="project" value="InterPro"/>
</dbReference>
<dbReference type="PROSITE" id="PS00636">
    <property type="entry name" value="DNAJ_1"/>
    <property type="match status" value="1"/>
</dbReference>
<keyword evidence="5" id="KW-1185">Reference proteome</keyword>
<name>A0A2T9ZLD7_9FUNG</name>
<dbReference type="GO" id="GO:0051087">
    <property type="term" value="F:protein-folding chaperone binding"/>
    <property type="evidence" value="ECO:0007669"/>
    <property type="project" value="TreeGrafter"/>
</dbReference>
<evidence type="ECO:0000313" key="4">
    <source>
        <dbReference type="EMBL" id="PVV05370.1"/>
    </source>
</evidence>
<dbReference type="FunFam" id="2.60.260.20:FF:000002">
    <property type="entry name" value="Dnaj homolog subfamily b member"/>
    <property type="match status" value="1"/>
</dbReference>
<dbReference type="FunFam" id="2.60.260.20:FF:000013">
    <property type="entry name" value="DnaJ subfamily B member 11"/>
    <property type="match status" value="1"/>
</dbReference>
<sequence length="360" mass="39226">MGKDYYALLGISKTASDDEIKKAYRKMALKWHPDRHQGADKEGADKKFKDISEAYEVLSDKQKRSIYDQFGEEALKNGMPPPNAQGGSPGGSFYNFPGSGSGQTFTFTSNMPGGGGFGGFTPSDPNDIFQQIFMDGLGGFMGQGMGGGMGGGMGSHQHGQRQGFRQKQNMNSFPGFDSGEAHKPEIVRTLNVALKDLYKGTTKKLKVTRKTLDALGQINQTEKVLQIDIKPGWKSGTKVRFAGEGDDLGNGPQDIVIVIHESSDPVFKRDKDDLHVTIDLSLKEALCGFKKSITTLDDRKLKVENSSNVVRPNQESRVPGEGMPISKTPGKKGDLIVKYNVIFPRSLTQSQKEAITDALP</sequence>
<reference evidence="4 5" key="1">
    <citation type="journal article" date="2018" name="MBio">
        <title>Comparative Genomics Reveals the Core Gene Toolbox for the Fungus-Insect Symbiosis.</title>
        <authorList>
            <person name="Wang Y."/>
            <person name="Stata M."/>
            <person name="Wang W."/>
            <person name="Stajich J.E."/>
            <person name="White M.M."/>
            <person name="Moncalvo J.M."/>
        </authorList>
    </citation>
    <scope>NUCLEOTIDE SEQUENCE [LARGE SCALE GENOMIC DNA]</scope>
    <source>
        <strain evidence="4 5">SC-DP-2</strain>
    </source>
</reference>
<evidence type="ECO:0000256" key="1">
    <source>
        <dbReference type="ARBA" id="ARBA00023186"/>
    </source>
</evidence>
<dbReference type="AlphaFoldDB" id="A0A2T9ZLD7"/>
<dbReference type="InterPro" id="IPR051339">
    <property type="entry name" value="DnaJ_subfamily_B"/>
</dbReference>
<dbReference type="InterPro" id="IPR036869">
    <property type="entry name" value="J_dom_sf"/>
</dbReference>
<dbReference type="Gene3D" id="1.10.287.110">
    <property type="entry name" value="DnaJ domain"/>
    <property type="match status" value="1"/>
</dbReference>
<dbReference type="Pfam" id="PF00226">
    <property type="entry name" value="DnaJ"/>
    <property type="match status" value="1"/>
</dbReference>
<dbReference type="GO" id="GO:0006413">
    <property type="term" value="P:translational initiation"/>
    <property type="evidence" value="ECO:0007669"/>
    <property type="project" value="TreeGrafter"/>
</dbReference>
<proteinExistence type="predicted"/>
<dbReference type="InterPro" id="IPR008971">
    <property type="entry name" value="HSP40/DnaJ_pept-bd"/>
</dbReference>
<dbReference type="EMBL" id="MBFS01000011">
    <property type="protein sequence ID" value="PVV05370.1"/>
    <property type="molecule type" value="Genomic_DNA"/>
</dbReference>
<dbReference type="GO" id="GO:0005829">
    <property type="term" value="C:cytosol"/>
    <property type="evidence" value="ECO:0007669"/>
    <property type="project" value="TreeGrafter"/>
</dbReference>
<dbReference type="SUPFAM" id="SSF46565">
    <property type="entry name" value="Chaperone J-domain"/>
    <property type="match status" value="1"/>
</dbReference>
<dbReference type="STRING" id="133381.A0A2T9ZLD7"/>
<dbReference type="CDD" id="cd06257">
    <property type="entry name" value="DnaJ"/>
    <property type="match status" value="1"/>
</dbReference>